<evidence type="ECO:0000313" key="2">
    <source>
        <dbReference type="EMBL" id="PNP61421.1"/>
    </source>
</evidence>
<feature type="region of interest" description="Disordered" evidence="1">
    <location>
        <begin position="1"/>
        <end position="219"/>
    </location>
</feature>
<dbReference type="OrthoDB" id="5098752at2759"/>
<proteinExistence type="predicted"/>
<dbReference type="AlphaFoldDB" id="A0A2K0UUJ0"/>
<sequence>MVPVTARETGSVNYKPPGWIEGEAGNNVYPDRMDGPQIYTGNEAHVKSQPQPTQGQQNGKGPDYENGSSAIEAATQGSGGEAQNKQPVKVQPTKGQQNDKGSCHENGPLSTTAAAQGPGDEAQKTANPLPTQGQQNSDRPGDENDQSSVAVQTSPGHNIKNGPIASASQSSDTQKLSKPSPLPEGQQVSSDGLTRETSVVPAPRPDTQTSPSQLVPVHGHHPAISTTFATEVEVTKEAEASESTHSLSSLEPGEASSVPFMVSSTEAYRHQIMDWSTMVVIAGVVLLL</sequence>
<evidence type="ECO:0000313" key="3">
    <source>
        <dbReference type="Proteomes" id="UP000236664"/>
    </source>
</evidence>
<reference evidence="2 3" key="1">
    <citation type="submission" date="2017-06" db="EMBL/GenBank/DDBJ databases">
        <title>Genome of Fusarium nygamai isolate CS10214.</title>
        <authorList>
            <person name="Gardiner D.M."/>
            <person name="Obanor F."/>
            <person name="Kazan K."/>
        </authorList>
    </citation>
    <scope>NUCLEOTIDE SEQUENCE [LARGE SCALE GENOMIC DNA]</scope>
    <source>
        <strain evidence="2 3">CS10214</strain>
    </source>
</reference>
<feature type="compositionally biased region" description="Polar residues" evidence="1">
    <location>
        <begin position="48"/>
        <end position="59"/>
    </location>
</feature>
<dbReference type="STRING" id="42673.A0A2K0UUJ0"/>
<feature type="compositionally biased region" description="Polar residues" evidence="1">
    <location>
        <begin position="166"/>
        <end position="177"/>
    </location>
</feature>
<protein>
    <submittedName>
        <fullName evidence="2">Uncharacterized protein</fullName>
    </submittedName>
</protein>
<evidence type="ECO:0000256" key="1">
    <source>
        <dbReference type="SAM" id="MobiDB-lite"/>
    </source>
</evidence>
<dbReference type="EMBL" id="MTQA01000299">
    <property type="protein sequence ID" value="PNP61421.1"/>
    <property type="molecule type" value="Genomic_DNA"/>
</dbReference>
<feature type="region of interest" description="Disordered" evidence="1">
    <location>
        <begin position="234"/>
        <end position="255"/>
    </location>
</feature>
<name>A0A2K0UUJ0_GIBNY</name>
<comment type="caution">
    <text evidence="2">The sequence shown here is derived from an EMBL/GenBank/DDBJ whole genome shotgun (WGS) entry which is preliminary data.</text>
</comment>
<accession>A0A2K0UUJ0</accession>
<feature type="compositionally biased region" description="Polar residues" evidence="1">
    <location>
        <begin position="124"/>
        <end position="138"/>
    </location>
</feature>
<feature type="compositionally biased region" description="Polar residues" evidence="1">
    <location>
        <begin position="146"/>
        <end position="156"/>
    </location>
</feature>
<keyword evidence="3" id="KW-1185">Reference proteome</keyword>
<feature type="compositionally biased region" description="Polar residues" evidence="1">
    <location>
        <begin position="186"/>
        <end position="197"/>
    </location>
</feature>
<gene>
    <name evidence="2" type="ORF">FNYG_13904</name>
</gene>
<dbReference type="Proteomes" id="UP000236664">
    <property type="component" value="Unassembled WGS sequence"/>
</dbReference>
<organism evidence="2 3">
    <name type="scientific">Gibberella nygamai</name>
    <name type="common">Bean root rot disease fungus</name>
    <name type="synonym">Fusarium nygamai</name>
    <dbReference type="NCBI Taxonomy" id="42673"/>
    <lineage>
        <taxon>Eukaryota</taxon>
        <taxon>Fungi</taxon>
        <taxon>Dikarya</taxon>
        <taxon>Ascomycota</taxon>
        <taxon>Pezizomycotina</taxon>
        <taxon>Sordariomycetes</taxon>
        <taxon>Hypocreomycetidae</taxon>
        <taxon>Hypocreales</taxon>
        <taxon>Nectriaceae</taxon>
        <taxon>Fusarium</taxon>
        <taxon>Fusarium fujikuroi species complex</taxon>
    </lineage>
</organism>